<feature type="compositionally biased region" description="Low complexity" evidence="1">
    <location>
        <begin position="35"/>
        <end position="45"/>
    </location>
</feature>
<dbReference type="SUPFAM" id="SSF53300">
    <property type="entry name" value="vWA-like"/>
    <property type="match status" value="1"/>
</dbReference>
<dbReference type="EMBL" id="JACCCW010000002">
    <property type="protein sequence ID" value="NYF81137.1"/>
    <property type="molecule type" value="Genomic_DNA"/>
</dbReference>
<evidence type="ECO:0000256" key="1">
    <source>
        <dbReference type="SAM" id="MobiDB-lite"/>
    </source>
</evidence>
<evidence type="ECO:0000313" key="4">
    <source>
        <dbReference type="EMBL" id="NYF81137.1"/>
    </source>
</evidence>
<feature type="chain" id="PRO_5030682177" evidence="2">
    <location>
        <begin position="30"/>
        <end position="382"/>
    </location>
</feature>
<keyword evidence="2" id="KW-0732">Signal</keyword>
<feature type="region of interest" description="Disordered" evidence="1">
    <location>
        <begin position="35"/>
        <end position="81"/>
    </location>
</feature>
<dbReference type="Pfam" id="PF13519">
    <property type="entry name" value="VWA_2"/>
    <property type="match status" value="1"/>
</dbReference>
<evidence type="ECO:0000256" key="2">
    <source>
        <dbReference type="SAM" id="SignalP"/>
    </source>
</evidence>
<comment type="caution">
    <text evidence="4">The sequence shown here is derived from an EMBL/GenBank/DDBJ whole genome shotgun (WGS) entry which is preliminary data.</text>
</comment>
<dbReference type="Gene3D" id="3.40.50.410">
    <property type="entry name" value="von Willebrand factor, type A domain"/>
    <property type="match status" value="1"/>
</dbReference>
<dbReference type="InterPro" id="IPR017802">
    <property type="entry name" value="VWFA-rel_acidobac-type"/>
</dbReference>
<feature type="signal peptide" evidence="2">
    <location>
        <begin position="1"/>
        <end position="29"/>
    </location>
</feature>
<reference evidence="4 5" key="1">
    <citation type="submission" date="2020-07" db="EMBL/GenBank/DDBJ databases">
        <title>Genomic Encyclopedia of Type Strains, Phase IV (KMG-V): Genome sequencing to study the core and pangenomes of soil and plant-associated prokaryotes.</title>
        <authorList>
            <person name="Whitman W."/>
        </authorList>
    </citation>
    <scope>NUCLEOTIDE SEQUENCE [LARGE SCALE GENOMIC DNA]</scope>
    <source>
        <strain evidence="4 5">X4EP2</strain>
    </source>
</reference>
<dbReference type="NCBIfam" id="TIGR03436">
    <property type="entry name" value="acidobact_VWFA"/>
    <property type="match status" value="1"/>
</dbReference>
<proteinExistence type="predicted"/>
<keyword evidence="5" id="KW-1185">Reference proteome</keyword>
<feature type="region of interest" description="Disordered" evidence="1">
    <location>
        <begin position="360"/>
        <end position="382"/>
    </location>
</feature>
<dbReference type="PROSITE" id="PS50234">
    <property type="entry name" value="VWFA"/>
    <property type="match status" value="1"/>
</dbReference>
<evidence type="ECO:0000313" key="5">
    <source>
        <dbReference type="Proteomes" id="UP000589520"/>
    </source>
</evidence>
<protein>
    <submittedName>
        <fullName evidence="4">VWFA-related protein</fullName>
    </submittedName>
</protein>
<sequence>MRLRSNGYWPHRFVAWFGVLVLGATSGLAQQQATQATAQTQSSQQPNLTVDRDPVPSPDSDTPAKGAAEAPQAASGANIGKGAGGKYTLREDAYEVRLDATVLDSGGRSIQDLVKDDFHVYEDGVPQAIASFRHEDLPVSLGILIDSSGSMYDKRTAVDEASLDFVKLSNPEDEAFLVDFSWEAFIDQDFTSDPTKLQQGLSYIKSSGGTAIYDALVASADYLTKNAKHPKQVLLIVTDGEDNASSASLEQAIRRIQDLDGPVIYCVGLLFGADTDKRESRHARRVLETLSEQTGGVAYFPRSLKEIDPIAAQVAQDIRTQYTIAYHSTKSPTLGGYREVHVEAKSKGFSHLTVRTRSGYFPKVDNQSSGSDAGLNNSAKRP</sequence>
<feature type="compositionally biased region" description="Low complexity" evidence="1">
    <location>
        <begin position="58"/>
        <end position="77"/>
    </location>
</feature>
<accession>A0A7Y9PJR8</accession>
<dbReference type="Proteomes" id="UP000589520">
    <property type="component" value="Unassembled WGS sequence"/>
</dbReference>
<feature type="domain" description="VWFA" evidence="3">
    <location>
        <begin position="140"/>
        <end position="314"/>
    </location>
</feature>
<evidence type="ECO:0000259" key="3">
    <source>
        <dbReference type="PROSITE" id="PS50234"/>
    </source>
</evidence>
<name>A0A7Y9PJR8_9BACT</name>
<dbReference type="InterPro" id="IPR036465">
    <property type="entry name" value="vWFA_dom_sf"/>
</dbReference>
<organism evidence="4 5">
    <name type="scientific">Granulicella arctica</name>
    <dbReference type="NCBI Taxonomy" id="940613"/>
    <lineage>
        <taxon>Bacteria</taxon>
        <taxon>Pseudomonadati</taxon>
        <taxon>Acidobacteriota</taxon>
        <taxon>Terriglobia</taxon>
        <taxon>Terriglobales</taxon>
        <taxon>Acidobacteriaceae</taxon>
        <taxon>Granulicella</taxon>
    </lineage>
</organism>
<feature type="compositionally biased region" description="Polar residues" evidence="1">
    <location>
        <begin position="365"/>
        <end position="382"/>
    </location>
</feature>
<dbReference type="InterPro" id="IPR002035">
    <property type="entry name" value="VWF_A"/>
</dbReference>
<dbReference type="AlphaFoldDB" id="A0A7Y9PJR8"/>
<dbReference type="SMART" id="SM00327">
    <property type="entry name" value="VWA"/>
    <property type="match status" value="1"/>
</dbReference>
<gene>
    <name evidence="4" type="ORF">HDF17_003457</name>
</gene>
<dbReference type="CDD" id="cd00198">
    <property type="entry name" value="vWFA"/>
    <property type="match status" value="1"/>
</dbReference>
<dbReference type="RefSeq" id="WP_179492985.1">
    <property type="nucleotide sequence ID" value="NZ_JACCCW010000002.1"/>
</dbReference>